<dbReference type="InParanoid" id="A0A1Y2GFI1"/>
<gene>
    <name evidence="2" type="ORF">BCR41DRAFT_399515</name>
</gene>
<name>A0A1Y2GFI1_9FUNG</name>
<keyword evidence="3" id="KW-1185">Reference proteome</keyword>
<feature type="compositionally biased region" description="Polar residues" evidence="1">
    <location>
        <begin position="136"/>
        <end position="149"/>
    </location>
</feature>
<organism evidence="2 3">
    <name type="scientific">Lobosporangium transversale</name>
    <dbReference type="NCBI Taxonomy" id="64571"/>
    <lineage>
        <taxon>Eukaryota</taxon>
        <taxon>Fungi</taxon>
        <taxon>Fungi incertae sedis</taxon>
        <taxon>Mucoromycota</taxon>
        <taxon>Mortierellomycotina</taxon>
        <taxon>Mortierellomycetes</taxon>
        <taxon>Mortierellales</taxon>
        <taxon>Mortierellaceae</taxon>
        <taxon>Lobosporangium</taxon>
    </lineage>
</organism>
<dbReference type="AlphaFoldDB" id="A0A1Y2GFI1"/>
<evidence type="ECO:0000256" key="1">
    <source>
        <dbReference type="SAM" id="MobiDB-lite"/>
    </source>
</evidence>
<accession>A0A1Y2GFI1</accession>
<dbReference type="OrthoDB" id="2441065at2759"/>
<evidence type="ECO:0000313" key="2">
    <source>
        <dbReference type="EMBL" id="ORZ07705.1"/>
    </source>
</evidence>
<feature type="region of interest" description="Disordered" evidence="1">
    <location>
        <begin position="129"/>
        <end position="162"/>
    </location>
</feature>
<comment type="caution">
    <text evidence="2">The sequence shown here is derived from an EMBL/GenBank/DDBJ whole genome shotgun (WGS) entry which is preliminary data.</text>
</comment>
<dbReference type="GeneID" id="33570913"/>
<evidence type="ECO:0000313" key="3">
    <source>
        <dbReference type="Proteomes" id="UP000193648"/>
    </source>
</evidence>
<dbReference type="EMBL" id="MCFF01000040">
    <property type="protein sequence ID" value="ORZ07705.1"/>
    <property type="molecule type" value="Genomic_DNA"/>
</dbReference>
<dbReference type="Proteomes" id="UP000193648">
    <property type="component" value="Unassembled WGS sequence"/>
</dbReference>
<proteinExistence type="predicted"/>
<reference evidence="2 3" key="1">
    <citation type="submission" date="2016-07" db="EMBL/GenBank/DDBJ databases">
        <title>Pervasive Adenine N6-methylation of Active Genes in Fungi.</title>
        <authorList>
            <consortium name="DOE Joint Genome Institute"/>
            <person name="Mondo S.J."/>
            <person name="Dannebaum R.O."/>
            <person name="Kuo R.C."/>
            <person name="Labutti K."/>
            <person name="Haridas S."/>
            <person name="Kuo A."/>
            <person name="Salamov A."/>
            <person name="Ahrendt S.R."/>
            <person name="Lipzen A."/>
            <person name="Sullivan W."/>
            <person name="Andreopoulos W.B."/>
            <person name="Clum A."/>
            <person name="Lindquist E."/>
            <person name="Daum C."/>
            <person name="Ramamoorthy G.K."/>
            <person name="Gryganskyi A."/>
            <person name="Culley D."/>
            <person name="Magnuson J.K."/>
            <person name="James T.Y."/>
            <person name="O'Malley M.A."/>
            <person name="Stajich J.E."/>
            <person name="Spatafora J.W."/>
            <person name="Visel A."/>
            <person name="Grigoriev I.V."/>
        </authorList>
    </citation>
    <scope>NUCLEOTIDE SEQUENCE [LARGE SCALE GENOMIC DNA]</scope>
    <source>
        <strain evidence="2 3">NRRL 3116</strain>
    </source>
</reference>
<dbReference type="RefSeq" id="XP_021878071.1">
    <property type="nucleotide sequence ID" value="XM_022029070.1"/>
</dbReference>
<sequence>MSKTRSSRKEIDWNEVISVSRKGAGYLISLSGRLEFNPCDYIAFRGLRREKTLLLRLRQEWDQWIRDLKKSKVAKVREAAINAPRMTNQHLDEYYCERLIVGREWSVLHNSIEQLDNADQRVTESLKIRNAKRKQVPQNIESLETSPRNAPSPVVLIPASKPPSSKRIRFVDEELASQSSKSDLDYVVSDPSDRSSPRSSLNSIDFHYINHLVGPGSTSSQLHTSARLVIGTTDVSQILMNARKEIVKRQSELENTSDILSLNFIFDTEFLKKHLPVKVFTKMSPIFILTPEKKEIEILSECAMFAATHTFLETKKYVRDISSSEAMIEDVLVSFTIRPSLWQDSSLEFITQQSQQKNEDTYTQAIVKNIITGVFTNLDIADHWGRDPLPLPTGFEEKYYPDYYAERNGHPFIVVEVKKPGVPHDALDSDKRKLPCMMKLMLDRLLSNGVPSPVVLGFLIGAVYLYRDIGVFDLPRNNLQLGLLLPALGPLISVKELAVGMISKIDNLTSPEDTTMKWRRRSYYISGVRIPAPLPSTVERN</sequence>
<protein>
    <submittedName>
        <fullName evidence="2">Uncharacterized protein</fullName>
    </submittedName>
</protein>